<feature type="region of interest" description="Disordered" evidence="1">
    <location>
        <begin position="92"/>
        <end position="111"/>
    </location>
</feature>
<accession>A0ABY7PBT7</accession>
<name>A0ABY7PBT7_9ACTN</name>
<protein>
    <submittedName>
        <fullName evidence="2">Uncharacterized protein</fullName>
    </submittedName>
</protein>
<sequence>MATADGDDHRRLRSPRPAAPSPRAGWRNYGPDRGVDRAVIELIGVDVVFRDRLHHVSNQVLATGITPARAGAASRELVAVLGEIAAAKAAQPARRPRSRWSGCSPGSPDLQLAAREADLPPHSGFAGNSVRTDPAVRLRRYVPRP</sequence>
<dbReference type="RefSeq" id="WP_270085324.1">
    <property type="nucleotide sequence ID" value="NZ_CP115300.1"/>
</dbReference>
<gene>
    <name evidence="2" type="ORF">O1G22_37205</name>
</gene>
<feature type="region of interest" description="Disordered" evidence="1">
    <location>
        <begin position="1"/>
        <end position="29"/>
    </location>
</feature>
<feature type="compositionally biased region" description="Basic and acidic residues" evidence="1">
    <location>
        <begin position="1"/>
        <end position="10"/>
    </location>
</feature>
<proteinExistence type="predicted"/>
<evidence type="ECO:0000313" key="3">
    <source>
        <dbReference type="Proteomes" id="UP001212326"/>
    </source>
</evidence>
<evidence type="ECO:0000256" key="1">
    <source>
        <dbReference type="SAM" id="MobiDB-lite"/>
    </source>
</evidence>
<keyword evidence="3" id="KW-1185">Reference proteome</keyword>
<dbReference type="EMBL" id="CP115300">
    <property type="protein sequence ID" value="WBO68061.1"/>
    <property type="molecule type" value="Genomic_DNA"/>
</dbReference>
<evidence type="ECO:0000313" key="2">
    <source>
        <dbReference type="EMBL" id="WBO68061.1"/>
    </source>
</evidence>
<reference evidence="2 3" key="1">
    <citation type="submission" date="2022-12" db="EMBL/GenBank/DDBJ databases">
        <authorList>
            <person name="Mo P."/>
        </authorList>
    </citation>
    <scope>NUCLEOTIDE SEQUENCE [LARGE SCALE GENOMIC DNA]</scope>
    <source>
        <strain evidence="2 3">HUAS 2-6</strain>
    </source>
</reference>
<organism evidence="2 3">
    <name type="scientific">Streptomyces camelliae</name>
    <dbReference type="NCBI Taxonomy" id="3004093"/>
    <lineage>
        <taxon>Bacteria</taxon>
        <taxon>Bacillati</taxon>
        <taxon>Actinomycetota</taxon>
        <taxon>Actinomycetes</taxon>
        <taxon>Kitasatosporales</taxon>
        <taxon>Streptomycetaceae</taxon>
        <taxon>Streptomyces</taxon>
    </lineage>
</organism>
<dbReference type="Proteomes" id="UP001212326">
    <property type="component" value="Chromosome"/>
</dbReference>